<dbReference type="SMART" id="SM00257">
    <property type="entry name" value="LysM"/>
    <property type="match status" value="2"/>
</dbReference>
<evidence type="ECO:0000259" key="2">
    <source>
        <dbReference type="PROSITE" id="PS51782"/>
    </source>
</evidence>
<gene>
    <name evidence="3" type="ORF">SAMN04487775_105207</name>
</gene>
<evidence type="ECO:0000313" key="4">
    <source>
        <dbReference type="Proteomes" id="UP000182737"/>
    </source>
</evidence>
<dbReference type="PROSITE" id="PS51782">
    <property type="entry name" value="LYSM"/>
    <property type="match status" value="1"/>
</dbReference>
<proteinExistence type="predicted"/>
<keyword evidence="4" id="KW-1185">Reference proteome</keyword>
<feature type="signal peptide" evidence="1">
    <location>
        <begin position="1"/>
        <end position="19"/>
    </location>
</feature>
<dbReference type="Gene3D" id="1.10.530.10">
    <property type="match status" value="1"/>
</dbReference>
<dbReference type="CDD" id="cd00118">
    <property type="entry name" value="LysM"/>
    <property type="match status" value="1"/>
</dbReference>
<dbReference type="Gene3D" id="3.10.350.10">
    <property type="entry name" value="LysM domain"/>
    <property type="match status" value="1"/>
</dbReference>
<accession>A0A1I3KWM8</accession>
<dbReference type="AlphaFoldDB" id="A0A1I3KWM8"/>
<evidence type="ECO:0000313" key="3">
    <source>
        <dbReference type="EMBL" id="SFI76800.1"/>
    </source>
</evidence>
<dbReference type="SUPFAM" id="SSF54106">
    <property type="entry name" value="LysM domain"/>
    <property type="match status" value="1"/>
</dbReference>
<sequence>MKKLLPAFAALLVSTSLFAEETSTPSEVSETFADAEFIEDEEPVEEDEYFIELLKTSLLPEFHSMEADEAAAKLTHTPLSFISEEEIAKPQVEAFRKMYLSPKWSALLRGYLESAMEYRLYVRKAVSDKQLPEMLEYLPVVESNYKTNAKSRSGAIGMWQFMANSVWPFLTLNDFVDERLDPWKSTDAALKKLTDNYNVFNDWLLAIGAYNCGVGAMNKAIKKAGGVKDFWYLAEKGYLSKQTADYVPKLIAIADLAINSEYYGIDIPDHNEEYEVLENEKNGNFDYVTVKKAYSINQLAQEMRMDTATLKRLNPSFTMGMTHPSKTSEIRLPLGMKQSAEDALANMTPVEFPIKYTVVAGDSLWSISRKYKTTVAAICELNGIKENAILKIGKILYIPSK</sequence>
<protein>
    <submittedName>
        <fullName evidence="3">Membrane-bound lytic murein transglycosylase D</fullName>
    </submittedName>
</protein>
<reference evidence="4" key="1">
    <citation type="submission" date="2016-10" db="EMBL/GenBank/DDBJ databases">
        <authorList>
            <person name="Varghese N."/>
            <person name="Submissions S."/>
        </authorList>
    </citation>
    <scope>NUCLEOTIDE SEQUENCE [LARGE SCALE GENOMIC DNA]</scope>
    <source>
        <strain evidence="4">XBD1002</strain>
    </source>
</reference>
<feature type="chain" id="PRO_5010165964" evidence="1">
    <location>
        <begin position="20"/>
        <end position="401"/>
    </location>
</feature>
<dbReference type="InterPro" id="IPR023346">
    <property type="entry name" value="Lysozyme-like_dom_sf"/>
</dbReference>
<dbReference type="EMBL" id="FORI01000005">
    <property type="protein sequence ID" value="SFI76800.1"/>
    <property type="molecule type" value="Genomic_DNA"/>
</dbReference>
<feature type="domain" description="LysM" evidence="2">
    <location>
        <begin position="354"/>
        <end position="398"/>
    </location>
</feature>
<dbReference type="InterPro" id="IPR036779">
    <property type="entry name" value="LysM_dom_sf"/>
</dbReference>
<name>A0A1I3KWM8_9SPIR</name>
<dbReference type="RefSeq" id="WP_074931530.1">
    <property type="nucleotide sequence ID" value="NZ_FORI01000005.1"/>
</dbReference>
<dbReference type="Pfam" id="PF01476">
    <property type="entry name" value="LysM"/>
    <property type="match status" value="1"/>
</dbReference>
<dbReference type="Proteomes" id="UP000182737">
    <property type="component" value="Unassembled WGS sequence"/>
</dbReference>
<evidence type="ECO:0000256" key="1">
    <source>
        <dbReference type="SAM" id="SignalP"/>
    </source>
</evidence>
<keyword evidence="1" id="KW-0732">Signal</keyword>
<dbReference type="CDD" id="cd16894">
    <property type="entry name" value="MltD-like"/>
    <property type="match status" value="1"/>
</dbReference>
<dbReference type="InterPro" id="IPR018392">
    <property type="entry name" value="LysM"/>
</dbReference>
<dbReference type="Pfam" id="PF01464">
    <property type="entry name" value="SLT"/>
    <property type="match status" value="1"/>
</dbReference>
<dbReference type="InterPro" id="IPR008258">
    <property type="entry name" value="Transglycosylase_SLT_dom_1"/>
</dbReference>
<dbReference type="SUPFAM" id="SSF53955">
    <property type="entry name" value="Lysozyme-like"/>
    <property type="match status" value="1"/>
</dbReference>
<organism evidence="3 4">
    <name type="scientific">Treponema bryantii</name>
    <dbReference type="NCBI Taxonomy" id="163"/>
    <lineage>
        <taxon>Bacteria</taxon>
        <taxon>Pseudomonadati</taxon>
        <taxon>Spirochaetota</taxon>
        <taxon>Spirochaetia</taxon>
        <taxon>Spirochaetales</taxon>
        <taxon>Treponemataceae</taxon>
        <taxon>Treponema</taxon>
    </lineage>
</organism>